<reference evidence="10 11" key="1">
    <citation type="journal article" date="2016" name="Nat. Commun.">
        <title>Thousands of microbial genomes shed light on interconnected biogeochemical processes in an aquifer system.</title>
        <authorList>
            <person name="Anantharaman K."/>
            <person name="Brown C.T."/>
            <person name="Hug L.A."/>
            <person name="Sharon I."/>
            <person name="Castelle C.J."/>
            <person name="Probst A.J."/>
            <person name="Thomas B.C."/>
            <person name="Singh A."/>
            <person name="Wilkins M.J."/>
            <person name="Karaoz U."/>
            <person name="Brodie E.L."/>
            <person name="Williams K.H."/>
            <person name="Hubbard S.S."/>
            <person name="Banfield J.F."/>
        </authorList>
    </citation>
    <scope>NUCLEOTIDE SEQUENCE [LARGE SCALE GENOMIC DNA]</scope>
</reference>
<keyword evidence="3" id="KW-1003">Cell membrane</keyword>
<evidence type="ECO:0000256" key="4">
    <source>
        <dbReference type="ARBA" id="ARBA00022519"/>
    </source>
</evidence>
<evidence type="ECO:0000256" key="7">
    <source>
        <dbReference type="ARBA" id="ARBA00023136"/>
    </source>
</evidence>
<evidence type="ECO:0000256" key="5">
    <source>
        <dbReference type="ARBA" id="ARBA00022692"/>
    </source>
</evidence>
<comment type="similarity">
    <text evidence="2">Belongs to the GSP F family.</text>
</comment>
<dbReference type="AlphaFoldDB" id="A0A1F6FS94"/>
<feature type="transmembrane region" description="Helical" evidence="8">
    <location>
        <begin position="224"/>
        <end position="246"/>
    </location>
</feature>
<feature type="transmembrane region" description="Helical" evidence="8">
    <location>
        <begin position="381"/>
        <end position="404"/>
    </location>
</feature>
<dbReference type="Pfam" id="PF00482">
    <property type="entry name" value="T2SSF"/>
    <property type="match status" value="2"/>
</dbReference>
<evidence type="ECO:0000313" key="10">
    <source>
        <dbReference type="EMBL" id="OGG88703.1"/>
    </source>
</evidence>
<dbReference type="PANTHER" id="PTHR30012:SF0">
    <property type="entry name" value="TYPE II SECRETION SYSTEM PROTEIN F-RELATED"/>
    <property type="match status" value="1"/>
</dbReference>
<evidence type="ECO:0000259" key="9">
    <source>
        <dbReference type="Pfam" id="PF00482"/>
    </source>
</evidence>
<dbReference type="InterPro" id="IPR042094">
    <property type="entry name" value="T2SS_GspF_sf"/>
</dbReference>
<feature type="transmembrane region" description="Helical" evidence="8">
    <location>
        <begin position="173"/>
        <end position="196"/>
    </location>
</feature>
<evidence type="ECO:0000313" key="11">
    <source>
        <dbReference type="Proteomes" id="UP000179230"/>
    </source>
</evidence>
<evidence type="ECO:0000256" key="3">
    <source>
        <dbReference type="ARBA" id="ARBA00022475"/>
    </source>
</evidence>
<dbReference type="EMBL" id="MFMT01000015">
    <property type="protein sequence ID" value="OGG88703.1"/>
    <property type="molecule type" value="Genomic_DNA"/>
</dbReference>
<evidence type="ECO:0000256" key="2">
    <source>
        <dbReference type="ARBA" id="ARBA00005745"/>
    </source>
</evidence>
<sequence length="409" mass="45101">MANFIYEGEDAQGNKVSEKVSANDRYAVYDIARNNGHTISSLQEERKFALKNLFNLKRINLFLGKVKNDELVMMTRNLGSMLTAGLTVTRALSVIERQTKNMKLKDVVKQVGAKINKGDSFFESLADFPEVFNDLYVAMVKAGEESGNLSESLQTLSIQMERSSTIKKKIKGAMIYPAIVITVMFVIGVLMMIFVMPTITDLFKGMNKDLPATTQALISTSDFLVNHTILALLGIVGVISGFIYGLRTKIGQHATSWLVTRLPVIGTLAKETNSARTARTLSSLLNSGVDVIQALEITEEVVQNIFYKKILRTARDRVEKGNALSESFIERPDLYPILVGEMILVGEETGQISGMLKELAIFYETEVERKTKDLSTIIEPLLMVVIGAGVGFFAMALIGPIYSISDGIS</sequence>
<dbReference type="Proteomes" id="UP000179230">
    <property type="component" value="Unassembled WGS sequence"/>
</dbReference>
<keyword evidence="4" id="KW-0997">Cell inner membrane</keyword>
<dbReference type="PANTHER" id="PTHR30012">
    <property type="entry name" value="GENERAL SECRETION PATHWAY PROTEIN"/>
    <property type="match status" value="1"/>
</dbReference>
<comment type="subcellular location">
    <subcellularLocation>
        <location evidence="1">Cell inner membrane</location>
        <topology evidence="1">Multi-pass membrane protein</topology>
    </subcellularLocation>
</comment>
<dbReference type="GO" id="GO:0005886">
    <property type="term" value="C:plasma membrane"/>
    <property type="evidence" value="ECO:0007669"/>
    <property type="project" value="UniProtKB-SubCell"/>
</dbReference>
<keyword evidence="6 8" id="KW-1133">Transmembrane helix</keyword>
<organism evidence="10 11">
    <name type="scientific">Candidatus Kaiserbacteria bacterium RIFOXYD1_FULL_42_15</name>
    <dbReference type="NCBI Taxonomy" id="1798532"/>
    <lineage>
        <taxon>Bacteria</taxon>
        <taxon>Candidatus Kaiseribacteriota</taxon>
    </lineage>
</organism>
<accession>A0A1F6FS94</accession>
<dbReference type="FunFam" id="1.20.81.30:FF:000001">
    <property type="entry name" value="Type II secretion system protein F"/>
    <property type="match status" value="2"/>
</dbReference>
<dbReference type="PRINTS" id="PR00812">
    <property type="entry name" value="BCTERIALGSPF"/>
</dbReference>
<keyword evidence="7 8" id="KW-0472">Membrane</keyword>
<evidence type="ECO:0000256" key="8">
    <source>
        <dbReference type="SAM" id="Phobius"/>
    </source>
</evidence>
<name>A0A1F6FS94_9BACT</name>
<dbReference type="InterPro" id="IPR003004">
    <property type="entry name" value="GspF/PilC"/>
</dbReference>
<comment type="caution">
    <text evidence="10">The sequence shown here is derived from an EMBL/GenBank/DDBJ whole genome shotgun (WGS) entry which is preliminary data.</text>
</comment>
<proteinExistence type="inferred from homology"/>
<dbReference type="Gene3D" id="1.20.81.30">
    <property type="entry name" value="Type II secretion system (T2SS), domain F"/>
    <property type="match status" value="2"/>
</dbReference>
<gene>
    <name evidence="10" type="ORF">A2592_02875</name>
</gene>
<evidence type="ECO:0000256" key="6">
    <source>
        <dbReference type="ARBA" id="ARBA00022989"/>
    </source>
</evidence>
<evidence type="ECO:0000256" key="1">
    <source>
        <dbReference type="ARBA" id="ARBA00004429"/>
    </source>
</evidence>
<feature type="domain" description="Type II secretion system protein GspF" evidence="9">
    <location>
        <begin position="278"/>
        <end position="399"/>
    </location>
</feature>
<feature type="domain" description="Type II secretion system protein GspF" evidence="9">
    <location>
        <begin position="75"/>
        <end position="197"/>
    </location>
</feature>
<dbReference type="InterPro" id="IPR018076">
    <property type="entry name" value="T2SS_GspF_dom"/>
</dbReference>
<keyword evidence="5 8" id="KW-0812">Transmembrane</keyword>
<protein>
    <recommendedName>
        <fullName evidence="9">Type II secretion system protein GspF domain-containing protein</fullName>
    </recommendedName>
</protein>